<comment type="catalytic activity">
    <reaction evidence="1">
        <text>a beta-lactam + H2O = a substituted beta-amino acid</text>
        <dbReference type="Rhea" id="RHEA:20401"/>
        <dbReference type="ChEBI" id="CHEBI:15377"/>
        <dbReference type="ChEBI" id="CHEBI:35627"/>
        <dbReference type="ChEBI" id="CHEBI:140347"/>
        <dbReference type="EC" id="3.5.2.6"/>
    </reaction>
</comment>
<evidence type="ECO:0000256" key="3">
    <source>
        <dbReference type="ARBA" id="ARBA00012865"/>
    </source>
</evidence>
<dbReference type="InterPro" id="IPR000871">
    <property type="entry name" value="Beta-lactam_class-A"/>
</dbReference>
<dbReference type="SUPFAM" id="SSF56601">
    <property type="entry name" value="beta-lactamase/transpeptidase-like"/>
    <property type="match status" value="1"/>
</dbReference>
<evidence type="ECO:0000313" key="5">
    <source>
        <dbReference type="EMBL" id="SFF50823.1"/>
    </source>
</evidence>
<accession>A0A1I2JAG5</accession>
<dbReference type="EC" id="3.5.2.6" evidence="3"/>
<reference evidence="6" key="1">
    <citation type="submission" date="2016-10" db="EMBL/GenBank/DDBJ databases">
        <authorList>
            <person name="Varghese N."/>
            <person name="Submissions S."/>
        </authorList>
    </citation>
    <scope>NUCLEOTIDE SEQUENCE [LARGE SCALE GENOMIC DNA]</scope>
    <source>
        <strain>GEY</strain>
        <strain evidence="6">DSM 9560</strain>
    </source>
</reference>
<evidence type="ECO:0000256" key="1">
    <source>
        <dbReference type="ARBA" id="ARBA00001526"/>
    </source>
</evidence>
<dbReference type="Gene3D" id="3.40.710.10">
    <property type="entry name" value="DD-peptidase/beta-lactamase superfamily"/>
    <property type="match status" value="1"/>
</dbReference>
<name>A0A1I2JAG5_9BACT</name>
<dbReference type="PANTHER" id="PTHR35333:SF3">
    <property type="entry name" value="BETA-LACTAMASE-TYPE TRANSPEPTIDASE FOLD CONTAINING PROTEIN"/>
    <property type="match status" value="1"/>
</dbReference>
<organism evidence="5 6">
    <name type="scientific">Thermoflexibacter ruber</name>
    <dbReference type="NCBI Taxonomy" id="1003"/>
    <lineage>
        <taxon>Bacteria</taxon>
        <taxon>Pseudomonadati</taxon>
        <taxon>Bacteroidota</taxon>
        <taxon>Cytophagia</taxon>
        <taxon>Cytophagales</taxon>
        <taxon>Thermoflexibacteraceae</taxon>
        <taxon>Thermoflexibacter</taxon>
    </lineage>
</organism>
<dbReference type="InterPro" id="IPR045155">
    <property type="entry name" value="Beta-lactam_cat"/>
</dbReference>
<proteinExistence type="inferred from homology"/>
<feature type="domain" description="Beta-lactamase class A catalytic" evidence="4">
    <location>
        <begin position="50"/>
        <end position="274"/>
    </location>
</feature>
<dbReference type="GO" id="GO:0046677">
    <property type="term" value="P:response to antibiotic"/>
    <property type="evidence" value="ECO:0007669"/>
    <property type="project" value="InterPro"/>
</dbReference>
<protein>
    <recommendedName>
        <fullName evidence="3">beta-lactamase</fullName>
        <ecNumber evidence="3">3.5.2.6</ecNumber>
    </recommendedName>
</protein>
<dbReference type="PANTHER" id="PTHR35333">
    <property type="entry name" value="BETA-LACTAMASE"/>
    <property type="match status" value="1"/>
</dbReference>
<dbReference type="STRING" id="1003.SAMN04488541_10446"/>
<dbReference type="EMBL" id="FONY01000044">
    <property type="protein sequence ID" value="SFF50823.1"/>
    <property type="molecule type" value="Genomic_DNA"/>
</dbReference>
<keyword evidence="6" id="KW-1185">Reference proteome</keyword>
<dbReference type="AlphaFoldDB" id="A0A1I2JAG5"/>
<evidence type="ECO:0000256" key="2">
    <source>
        <dbReference type="ARBA" id="ARBA00009009"/>
    </source>
</evidence>
<dbReference type="Proteomes" id="UP000199513">
    <property type="component" value="Unassembled WGS sequence"/>
</dbReference>
<gene>
    <name evidence="5" type="ORF">SAMN04488541_10446</name>
</gene>
<dbReference type="GO" id="GO:0030655">
    <property type="term" value="P:beta-lactam antibiotic catabolic process"/>
    <property type="evidence" value="ECO:0007669"/>
    <property type="project" value="InterPro"/>
</dbReference>
<dbReference type="InterPro" id="IPR012338">
    <property type="entry name" value="Beta-lactam/transpept-like"/>
</dbReference>
<evidence type="ECO:0000313" key="6">
    <source>
        <dbReference type="Proteomes" id="UP000199513"/>
    </source>
</evidence>
<dbReference type="Pfam" id="PF13354">
    <property type="entry name" value="Beta-lactamase2"/>
    <property type="match status" value="1"/>
</dbReference>
<sequence>MPNNFPALTKILLSLLFLITSCEPKHSKMNDLKKQIQAKFASIKGEFALAYKDLDNPSDTLFINAFTDFHAASTMKTAVMLEVFKQAQEGKFALTDSLTLKNEFKSIVDSSAYSLDVADDSEEVLYSSLGQKRTIYQLVYEMITVSSNLATNMLIEIVGAENVTQTLHSLGINQMKVLRGVEDSKAFGKGMNNTVTAYDLALLLEKIAMNQVLNVKACEEMRKILLNQKFNDVIPALLPQEVKVAHKTGTITGVHHDSAIVYLPNGKKYVLVLLSRKMEDFDKGTKMLSEVSKLIYEYAM</sequence>
<dbReference type="OrthoDB" id="9772863at2"/>
<comment type="similarity">
    <text evidence="2">Belongs to the class-A beta-lactamase family.</text>
</comment>
<dbReference type="GO" id="GO:0008800">
    <property type="term" value="F:beta-lactamase activity"/>
    <property type="evidence" value="ECO:0007669"/>
    <property type="project" value="UniProtKB-EC"/>
</dbReference>
<evidence type="ECO:0000259" key="4">
    <source>
        <dbReference type="Pfam" id="PF13354"/>
    </source>
</evidence>